<dbReference type="SUPFAM" id="SSF53474">
    <property type="entry name" value="alpha/beta-Hydrolases"/>
    <property type="match status" value="1"/>
</dbReference>
<keyword evidence="1" id="KW-1133">Transmembrane helix</keyword>
<dbReference type="Pfam" id="PF04083">
    <property type="entry name" value="Abhydro_lipase"/>
    <property type="match status" value="1"/>
</dbReference>
<dbReference type="RefSeq" id="XP_067550761.1">
    <property type="nucleotide sequence ID" value="XM_067695133.1"/>
</dbReference>
<dbReference type="EMBL" id="JAEOAQ010000001">
    <property type="protein sequence ID" value="KAG5421645.1"/>
    <property type="molecule type" value="Genomic_DNA"/>
</dbReference>
<evidence type="ECO:0000313" key="4">
    <source>
        <dbReference type="Proteomes" id="UP000669133"/>
    </source>
</evidence>
<feature type="transmembrane region" description="Helical" evidence="1">
    <location>
        <begin position="300"/>
        <end position="319"/>
    </location>
</feature>
<dbReference type="InterPro" id="IPR006693">
    <property type="entry name" value="AB_hydrolase_lipase"/>
</dbReference>
<name>A0A8H7ZH06_9ASCO</name>
<gene>
    <name evidence="3" type="ORF">I9W82_000737</name>
</gene>
<evidence type="ECO:0000313" key="3">
    <source>
        <dbReference type="EMBL" id="KAG5421645.1"/>
    </source>
</evidence>
<accession>A0A8H7ZH06</accession>
<dbReference type="Gene3D" id="3.40.50.1820">
    <property type="entry name" value="alpha/beta hydrolase"/>
    <property type="match status" value="1"/>
</dbReference>
<keyword evidence="1" id="KW-0812">Transmembrane</keyword>
<keyword evidence="4" id="KW-1185">Reference proteome</keyword>
<feature type="domain" description="Partial AB-hydrolase lipase" evidence="2">
    <location>
        <begin position="88"/>
        <end position="148"/>
    </location>
</feature>
<dbReference type="GeneID" id="93649366"/>
<organism evidence="3 4">
    <name type="scientific">Candida metapsilosis</name>
    <dbReference type="NCBI Taxonomy" id="273372"/>
    <lineage>
        <taxon>Eukaryota</taxon>
        <taxon>Fungi</taxon>
        <taxon>Dikarya</taxon>
        <taxon>Ascomycota</taxon>
        <taxon>Saccharomycotina</taxon>
        <taxon>Pichiomycetes</taxon>
        <taxon>Debaryomycetaceae</taxon>
        <taxon>Candida/Lodderomyces clade</taxon>
        <taxon>Candida</taxon>
    </lineage>
</organism>
<proteinExistence type="predicted"/>
<feature type="transmembrane region" description="Helical" evidence="1">
    <location>
        <begin position="331"/>
        <end position="353"/>
    </location>
</feature>
<dbReference type="Proteomes" id="UP000669133">
    <property type="component" value="Unassembled WGS sequence"/>
</dbReference>
<protein>
    <recommendedName>
        <fullName evidence="2">Partial AB-hydrolase lipase domain-containing protein</fullName>
    </recommendedName>
</protein>
<feature type="transmembrane region" description="Helical" evidence="1">
    <location>
        <begin position="21"/>
        <end position="48"/>
    </location>
</feature>
<dbReference type="OrthoDB" id="6130531at2759"/>
<evidence type="ECO:0000259" key="2">
    <source>
        <dbReference type="Pfam" id="PF04083"/>
    </source>
</evidence>
<comment type="caution">
    <text evidence="3">The sequence shown here is derived from an EMBL/GenBank/DDBJ whole genome shotgun (WGS) entry which is preliminary data.</text>
</comment>
<keyword evidence="1" id="KW-0472">Membrane</keyword>
<dbReference type="InterPro" id="IPR029058">
    <property type="entry name" value="AB_hydrolase_fold"/>
</dbReference>
<sequence length="493" mass="57632">MKNESGSSQSREEQYNWFQKYAIIFISCLCSIVYTSILCTGAVFHNWFEGLRGNNNFKRSDNEVRAHGYVPRQSYNDMKSLKATGDLQYYLQELGLDLEQYDVTTADGFILVLHHIIDPKETKEQRDLRKPVFLQHGLLSCSGNYIASGRNSLAYYFHEQGKDVWLGNNRSWFKAQHATIKGNLYNSELYWKWGMKELAYHDLPAMIETVMSMKPNHDKLTLFGHSQGGLQSFLMLSNPDFSFIHKKIELFVPLAPAVYPGQLFYTRTFIKILVKLPKWAWTTVFGFCAMLRNLCLMRDYMAHTWIFGKLSYYMFRFLFGWTARNWGEDKFVWHILFIYNMSYVSVELIQYYLAKSTPGGFVDMLQPKDSYFNEEHYSKDTFKSNDAEMTFPYASSWFENTCKIPMLIFTGADDYLVDGKRLVSHMKYYEPDYKEGQNFKYFDIPTYNHLDVCWAEDVIGTVGYAVSKEWELLQNNGNEEVSEKVVNSGTPEE</sequence>
<dbReference type="GO" id="GO:0006629">
    <property type="term" value="P:lipid metabolic process"/>
    <property type="evidence" value="ECO:0007669"/>
    <property type="project" value="InterPro"/>
</dbReference>
<reference evidence="3 4" key="1">
    <citation type="submission" date="2020-12" db="EMBL/GenBank/DDBJ databases">
        <title>Effect of drift, selection, and recombination on the evolution of hybrid genomes in Candida yeast pathogens.</title>
        <authorList>
            <person name="Mixao V."/>
            <person name="Ksiezopolska E."/>
            <person name="Saus E."/>
            <person name="Boekhout T."/>
            <person name="Gacser A."/>
            <person name="Gabaldon T."/>
        </authorList>
    </citation>
    <scope>NUCLEOTIDE SEQUENCE [LARGE SCALE GENOMIC DNA]</scope>
    <source>
        <strain evidence="3 4">BP57</strain>
    </source>
</reference>
<evidence type="ECO:0000256" key="1">
    <source>
        <dbReference type="SAM" id="Phobius"/>
    </source>
</evidence>
<dbReference type="AlphaFoldDB" id="A0A8H7ZH06"/>
<dbReference type="PANTHER" id="PTHR11005">
    <property type="entry name" value="LYSOSOMAL ACID LIPASE-RELATED"/>
    <property type="match status" value="1"/>
</dbReference>